<proteinExistence type="predicted"/>
<gene>
    <name evidence="1" type="ORF">LCL61_37475</name>
</gene>
<protein>
    <submittedName>
        <fullName evidence="1">Glycosyltransferase family 2 protein</fullName>
    </submittedName>
</protein>
<evidence type="ECO:0000313" key="1">
    <source>
        <dbReference type="EMBL" id="WYW21252.1"/>
    </source>
</evidence>
<accession>A0ACD5BPA4</accession>
<sequence length="429" mass="47079">MQIYSLMLALMLGWPIYNIILSLLSLRTPMPGVAGPGRPSCFWLVVPALDEELVIADTVRSLLALADDKNRLRVLVVDDGSTDRTSTVLESLYDDRLLVLRRNLPEARQGKGAALNAAYRLIRELALEEGTAAETVVGVVDADGRVSRNLLTEVDRYLADGTSGAVQCRVRIRNRHNLLGLLQDIEFGCVADAAQTVRDTVGTVALGGNGQFVKLSVLMAFGSDPWSSCLVEDTELGLRLHRAGVRVRYVRRAVVTQQAVVDIRRLVRQRTRWAQGNLQCARHLPGLLTSRHVSALGLVDLLHYLIIPWCVPLVALLAFLFLGIAIHVGLGGTALFPLASGTTDAVSAWVMWLGALLLPGAVWGFTHRLRLRDEPLWRCVVTSMTYPVFLVLGSVAGCRGVARHVGGRVDWVKTERLAERTVARGRHTR</sequence>
<keyword evidence="2" id="KW-1185">Reference proteome</keyword>
<dbReference type="EMBL" id="CP150484">
    <property type="protein sequence ID" value="WYW21252.1"/>
    <property type="molecule type" value="Genomic_DNA"/>
</dbReference>
<dbReference type="Proteomes" id="UP001456344">
    <property type="component" value="Chromosome"/>
</dbReference>
<name>A0ACD5BPA4_9PSEU</name>
<evidence type="ECO:0000313" key="2">
    <source>
        <dbReference type="Proteomes" id="UP001456344"/>
    </source>
</evidence>
<reference evidence="1" key="1">
    <citation type="submission" date="2023-10" db="EMBL/GenBank/DDBJ databases">
        <title>Whole genome sequencing of actinobacterial strain Amycolatopsis sp. (BCA-696) identifies the underlying plant growth-promoting genes.</title>
        <authorList>
            <person name="Gandham P."/>
            <person name="Vadla N."/>
            <person name="Saji A."/>
            <person name="Srinivas V."/>
            <person name="Ruperao P."/>
            <person name="Selvanayagam S."/>
            <person name="Saxena R.K."/>
            <person name="Rathore A."/>
            <person name="Gopalakrishnan S."/>
            <person name="Thakur V."/>
        </authorList>
    </citation>
    <scope>NUCLEOTIDE SEQUENCE</scope>
    <source>
        <strain evidence="1">BCA-696</strain>
    </source>
</reference>
<organism evidence="1 2">
    <name type="scientific">Amycolatopsis coloradensis</name>
    <dbReference type="NCBI Taxonomy" id="76021"/>
    <lineage>
        <taxon>Bacteria</taxon>
        <taxon>Bacillati</taxon>
        <taxon>Actinomycetota</taxon>
        <taxon>Actinomycetes</taxon>
        <taxon>Pseudonocardiales</taxon>
        <taxon>Pseudonocardiaceae</taxon>
        <taxon>Amycolatopsis</taxon>
    </lineage>
</organism>